<evidence type="ECO:0000256" key="1">
    <source>
        <dbReference type="SAM" id="MobiDB-lite"/>
    </source>
</evidence>
<sequence length="102" mass="10717">MGKCQLPSPGVNRERVLPPGNLCILNGNPVTRKNAIERAPGGQRGTPNRSFFGRGNLGNIFWALSESRGNSTAGIVQCGESGGRPGVETSGEGFRSANSRPH</sequence>
<organism evidence="2 3">
    <name type="scientific">Monodon monoceros</name>
    <name type="common">Narwhal</name>
    <name type="synonym">Ceratodon monodon</name>
    <dbReference type="NCBI Taxonomy" id="40151"/>
    <lineage>
        <taxon>Eukaryota</taxon>
        <taxon>Metazoa</taxon>
        <taxon>Chordata</taxon>
        <taxon>Craniata</taxon>
        <taxon>Vertebrata</taxon>
        <taxon>Euteleostomi</taxon>
        <taxon>Mammalia</taxon>
        <taxon>Eutheria</taxon>
        <taxon>Laurasiatheria</taxon>
        <taxon>Artiodactyla</taxon>
        <taxon>Whippomorpha</taxon>
        <taxon>Cetacea</taxon>
        <taxon>Odontoceti</taxon>
        <taxon>Monodontidae</taxon>
        <taxon>Monodon</taxon>
    </lineage>
</organism>
<comment type="caution">
    <text evidence="2">The sequence shown here is derived from an EMBL/GenBank/DDBJ whole genome shotgun (WGS) entry which is preliminary data.</text>
</comment>
<proteinExistence type="predicted"/>
<name>A0A4U1FH78_MONMO</name>
<dbReference type="Proteomes" id="UP000308365">
    <property type="component" value="Unassembled WGS sequence"/>
</dbReference>
<gene>
    <name evidence="2" type="ORF">EI555_007743</name>
</gene>
<evidence type="ECO:0000313" key="3">
    <source>
        <dbReference type="Proteomes" id="UP000308365"/>
    </source>
</evidence>
<dbReference type="AlphaFoldDB" id="A0A4U1FH78"/>
<protein>
    <submittedName>
        <fullName evidence="2">Uncharacterized protein</fullName>
    </submittedName>
</protein>
<evidence type="ECO:0000313" key="2">
    <source>
        <dbReference type="EMBL" id="TKC49212.1"/>
    </source>
</evidence>
<accession>A0A4U1FH78</accession>
<reference evidence="3" key="1">
    <citation type="journal article" date="2019" name="IScience">
        <title>Narwhal Genome Reveals Long-Term Low Genetic Diversity despite Current Large Abundance Size.</title>
        <authorList>
            <person name="Westbury M.V."/>
            <person name="Petersen B."/>
            <person name="Garde E."/>
            <person name="Heide-Jorgensen M.P."/>
            <person name="Lorenzen E.D."/>
        </authorList>
    </citation>
    <scope>NUCLEOTIDE SEQUENCE [LARGE SCALE GENOMIC DNA]</scope>
</reference>
<feature type="region of interest" description="Disordered" evidence="1">
    <location>
        <begin position="74"/>
        <end position="102"/>
    </location>
</feature>
<dbReference type="EMBL" id="RWIC01000128">
    <property type="protein sequence ID" value="TKC49212.1"/>
    <property type="molecule type" value="Genomic_DNA"/>
</dbReference>